<evidence type="ECO:0000256" key="3">
    <source>
        <dbReference type="ARBA" id="ARBA00029504"/>
    </source>
</evidence>
<dbReference type="PROSITE" id="PS50151">
    <property type="entry name" value="UVR"/>
    <property type="match status" value="1"/>
</dbReference>
<dbReference type="GO" id="GO:0009380">
    <property type="term" value="C:excinuclease repair complex"/>
    <property type="evidence" value="ECO:0007669"/>
    <property type="project" value="InterPro"/>
</dbReference>
<evidence type="ECO:0000259" key="4">
    <source>
        <dbReference type="PROSITE" id="PS50151"/>
    </source>
</evidence>
<accession>A0A0G0PN35</accession>
<reference evidence="6 7" key="1">
    <citation type="journal article" date="2015" name="Nature">
        <title>rRNA introns, odd ribosomes, and small enigmatic genomes across a large radiation of phyla.</title>
        <authorList>
            <person name="Brown C.T."/>
            <person name="Hug L.A."/>
            <person name="Thomas B.C."/>
            <person name="Sharon I."/>
            <person name="Castelle C.J."/>
            <person name="Singh A."/>
            <person name="Wilkins M.J."/>
            <person name="Williams K.H."/>
            <person name="Banfield J.F."/>
        </authorList>
    </citation>
    <scope>NUCLEOTIDE SEQUENCE [LARGE SCALE GENOMIC DNA]</scope>
</reference>
<feature type="domain" description="UVR" evidence="4">
    <location>
        <begin position="348"/>
        <end position="383"/>
    </location>
</feature>
<dbReference type="PROSITE" id="PS51194">
    <property type="entry name" value="HELICASE_CTER"/>
    <property type="match status" value="1"/>
</dbReference>
<gene>
    <name evidence="6" type="ORF">UT61_C0027G0008</name>
</gene>
<dbReference type="Gene3D" id="4.10.860.10">
    <property type="entry name" value="UVR domain"/>
    <property type="match status" value="1"/>
</dbReference>
<dbReference type="SUPFAM" id="SSF52540">
    <property type="entry name" value="P-loop containing nucleoside triphosphate hydrolases"/>
    <property type="match status" value="1"/>
</dbReference>
<dbReference type="Proteomes" id="UP000034793">
    <property type="component" value="Unassembled WGS sequence"/>
</dbReference>
<dbReference type="Pfam" id="PF00271">
    <property type="entry name" value="Helicase_C"/>
    <property type="match status" value="1"/>
</dbReference>
<dbReference type="GO" id="GO:0016887">
    <property type="term" value="F:ATP hydrolysis activity"/>
    <property type="evidence" value="ECO:0007669"/>
    <property type="project" value="InterPro"/>
</dbReference>
<dbReference type="InterPro" id="IPR001650">
    <property type="entry name" value="Helicase_C-like"/>
</dbReference>
<feature type="domain" description="Helicase C-terminal" evidence="5">
    <location>
        <begin position="145"/>
        <end position="298"/>
    </location>
</feature>
<dbReference type="EMBL" id="LBXL01000027">
    <property type="protein sequence ID" value="KKR29599.1"/>
    <property type="molecule type" value="Genomic_DNA"/>
</dbReference>
<dbReference type="SUPFAM" id="SSF46600">
    <property type="entry name" value="C-terminal UvrC-binding domain of UvrB"/>
    <property type="match status" value="1"/>
</dbReference>
<dbReference type="Gene3D" id="3.40.50.300">
    <property type="entry name" value="P-loop containing nucleotide triphosphate hydrolases"/>
    <property type="match status" value="2"/>
</dbReference>
<dbReference type="Pfam" id="PF12344">
    <property type="entry name" value="UvrB"/>
    <property type="match status" value="1"/>
</dbReference>
<dbReference type="GO" id="GO:0006289">
    <property type="term" value="P:nucleotide-excision repair"/>
    <property type="evidence" value="ECO:0007669"/>
    <property type="project" value="InterPro"/>
</dbReference>
<protein>
    <recommendedName>
        <fullName evidence="3">UvrABC system protein B</fullName>
    </recommendedName>
</protein>
<evidence type="ECO:0000313" key="7">
    <source>
        <dbReference type="Proteomes" id="UP000034793"/>
    </source>
</evidence>
<comment type="similarity">
    <text evidence="1">Belongs to the UvrB family.</text>
</comment>
<organism evidence="6 7">
    <name type="scientific">Candidatus Woesebacteria bacterium GW2011_GWA1_39_8</name>
    <dbReference type="NCBI Taxonomy" id="1618552"/>
    <lineage>
        <taxon>Bacteria</taxon>
        <taxon>Candidatus Woeseibacteriota</taxon>
    </lineage>
</organism>
<dbReference type="SMART" id="SM00490">
    <property type="entry name" value="HELICc"/>
    <property type="match status" value="1"/>
</dbReference>
<dbReference type="PATRIC" id="fig|1618552.3.peg.750"/>
<comment type="subunit">
    <text evidence="2">Forms a heterotetramer with UvrA during the search for lesions. Interacts with UvrC in an incision complex.</text>
</comment>
<dbReference type="PANTHER" id="PTHR24029:SF0">
    <property type="entry name" value="UVRABC SYSTEM PROTEIN B"/>
    <property type="match status" value="1"/>
</dbReference>
<evidence type="ECO:0000259" key="5">
    <source>
        <dbReference type="PROSITE" id="PS51194"/>
    </source>
</evidence>
<dbReference type="AlphaFoldDB" id="A0A0G0PN35"/>
<dbReference type="InterPro" id="IPR004807">
    <property type="entry name" value="UvrB"/>
</dbReference>
<dbReference type="Pfam" id="PF02151">
    <property type="entry name" value="UVR"/>
    <property type="match status" value="1"/>
</dbReference>
<proteinExistence type="inferred from homology"/>
<dbReference type="InterPro" id="IPR036876">
    <property type="entry name" value="UVR_dom_sf"/>
</dbReference>
<name>A0A0G0PN35_9BACT</name>
<dbReference type="InterPro" id="IPR024759">
    <property type="entry name" value="UvrB_YAD/RRR_dom"/>
</dbReference>
<dbReference type="PANTHER" id="PTHR24029">
    <property type="entry name" value="UVRABC SYSTEM PROTEIN B"/>
    <property type="match status" value="1"/>
</dbReference>
<comment type="caution">
    <text evidence="6">The sequence shown here is derived from an EMBL/GenBank/DDBJ whole genome shotgun (WGS) entry which is preliminary data.</text>
</comment>
<sequence length="383" mass="44050">MIKEVGYVKGIENYSRYFDGRKPGDAPYTLLDYFNKPFGKDWLVFVDESHITFPQIRGMYYGDLSRKQTLIDYGFRLPAALDNRPLTFDEFMRRIPNFIATSATPASWELSMAGFGTKHSNVVEQLLRPTGIPDPEVDIRPTKNQVSDVIAEIKKRAANKQRTLVTTLTKKTAEDLAQYLDEQGIQVHYLHSDIKTLERTDILDDLRKGKYDALVGVNLLREGLDLPEVTLVAILDADKEGFLRSEVSLIQTMGRAARHVEGSVILYADKETKSIKNAIKEINRRRNYQLEMNKKYNIKPVSIVKPFREKLIELTEISEFEKLTAGKSSTFLRLHEIEIDGLTPMEKRKLTIKLRREMKVAAKELNFEFAAEIRDKIRDIEES</sequence>
<dbReference type="InterPro" id="IPR027417">
    <property type="entry name" value="P-loop_NTPase"/>
</dbReference>
<evidence type="ECO:0000313" key="6">
    <source>
        <dbReference type="EMBL" id="KKR29599.1"/>
    </source>
</evidence>
<evidence type="ECO:0000256" key="1">
    <source>
        <dbReference type="ARBA" id="ARBA00008533"/>
    </source>
</evidence>
<dbReference type="GO" id="GO:0003677">
    <property type="term" value="F:DNA binding"/>
    <property type="evidence" value="ECO:0007669"/>
    <property type="project" value="InterPro"/>
</dbReference>
<dbReference type="GO" id="GO:0005524">
    <property type="term" value="F:ATP binding"/>
    <property type="evidence" value="ECO:0007669"/>
    <property type="project" value="InterPro"/>
</dbReference>
<evidence type="ECO:0000256" key="2">
    <source>
        <dbReference type="ARBA" id="ARBA00026033"/>
    </source>
</evidence>
<dbReference type="InterPro" id="IPR001943">
    <property type="entry name" value="UVR_dom"/>
</dbReference>